<evidence type="ECO:0000313" key="7">
    <source>
        <dbReference type="Proteomes" id="UP000619260"/>
    </source>
</evidence>
<feature type="binding site" evidence="5">
    <location>
        <position position="228"/>
    </location>
    <ligand>
        <name>Ca(2+)</name>
        <dbReference type="ChEBI" id="CHEBI:29108"/>
    </ligand>
</feature>
<evidence type="ECO:0000313" key="6">
    <source>
        <dbReference type="EMBL" id="GIJ44287.1"/>
    </source>
</evidence>
<dbReference type="PANTHER" id="PTHR34218:SF4">
    <property type="entry name" value="ACYL-HOMOSERINE LACTONE ACYLASE QUIP"/>
    <property type="match status" value="1"/>
</dbReference>
<dbReference type="InterPro" id="IPR023343">
    <property type="entry name" value="Penicillin_amidase_dom1"/>
</dbReference>
<dbReference type="Gene3D" id="2.30.120.10">
    <property type="match status" value="1"/>
</dbReference>
<dbReference type="InterPro" id="IPR029055">
    <property type="entry name" value="Ntn_hydrolases_N"/>
</dbReference>
<comment type="caution">
    <text evidence="6">The sequence shown here is derived from an EMBL/GenBank/DDBJ whole genome shotgun (WGS) entry which is preliminary data.</text>
</comment>
<keyword evidence="5" id="KW-0479">Metal-binding</keyword>
<keyword evidence="5" id="KW-0106">Calcium</keyword>
<dbReference type="InterPro" id="IPR002692">
    <property type="entry name" value="S45"/>
</dbReference>
<feature type="active site" description="Nucleophile" evidence="4">
    <location>
        <position position="160"/>
    </location>
</feature>
<accession>A0A8J3YHD2</accession>
<dbReference type="EMBL" id="BOPF01000003">
    <property type="protein sequence ID" value="GIJ44287.1"/>
    <property type="molecule type" value="Genomic_DNA"/>
</dbReference>
<name>A0A8J3YHD2_9ACTN</name>
<dbReference type="SUPFAM" id="SSF56235">
    <property type="entry name" value="N-terminal nucleophile aminohydrolases (Ntn hydrolases)"/>
    <property type="match status" value="1"/>
</dbReference>
<dbReference type="GO" id="GO:0017000">
    <property type="term" value="P:antibiotic biosynthetic process"/>
    <property type="evidence" value="ECO:0007669"/>
    <property type="project" value="InterPro"/>
</dbReference>
<protein>
    <recommendedName>
        <fullName evidence="8">Penicillin amidase</fullName>
    </recommendedName>
</protein>
<evidence type="ECO:0000256" key="3">
    <source>
        <dbReference type="ARBA" id="ARBA00023145"/>
    </source>
</evidence>
<evidence type="ECO:0000256" key="5">
    <source>
        <dbReference type="PIRSR" id="PIRSR001227-2"/>
    </source>
</evidence>
<dbReference type="AlphaFoldDB" id="A0A8J3YHD2"/>
<evidence type="ECO:0000256" key="1">
    <source>
        <dbReference type="ARBA" id="ARBA00006586"/>
    </source>
</evidence>
<dbReference type="GO" id="GO:0046872">
    <property type="term" value="F:metal ion binding"/>
    <property type="evidence" value="ECO:0007669"/>
    <property type="project" value="UniProtKB-KW"/>
</dbReference>
<comment type="cofactor">
    <cofactor evidence="5">
        <name>Ca(2+)</name>
        <dbReference type="ChEBI" id="CHEBI:29108"/>
    </cofactor>
    <text evidence="5">Binds 1 Ca(2+) ion per dimer.</text>
</comment>
<sequence>MTLRRDSYGVPHLWGDTVEELAYAQGHNAATDRGRQLELGRWSAEGTAAARLGPAYVAADRFARRARIADTARRCHARLDATTRSWLASYVDGVNAGLAETPVEHGDGHWAEWTPLAVFLARHLVFGTFTNKLWRAHVASTLGAAALPMFVREEPFGPGSNAWAVAGDPPVIAGDPHRTLELPGVYQQVGLACPEFDVVGLAFPGVPGVPHFGHAGSVAWAITNASADYQDLYVEDVRDGHARGADGWEPVTVHSELIEVRGADDVPTRIVETARGPLVDDGLSLRVPCRVEERLGFEALLPLLRAKTADDVLTALDHWVEPVNSVLVADTTGAVRWRVAGLVPDRDDTSRPVPAWEPRFAWRGYRPMPGGPVEGSRVNANERRAGDTADLGTDFAPPHRGERIRALLAAGTASEEVHADAWLGATVLRGLLARQPPSPPRDRILAWDGTMRADSTDAGAFAAWRAALARRLADHPAIAPLRRPTGFDPYFDQWTDPATRIGVALEAVVAGAAAGLPALAADLDALAAAALAEVAATRPRAWGETHVLDFPGVPVTPLSGDNDCVCAAGSVPGVSDRCLRGPVARYVWDLGDRAASRWVVPFGASGRPGDAHFCDQTPLWAAGRLIPVDGP</sequence>
<dbReference type="PANTHER" id="PTHR34218">
    <property type="entry name" value="PEPTIDASE S45 PENICILLIN AMIDASE"/>
    <property type="match status" value="1"/>
</dbReference>
<keyword evidence="2" id="KW-0378">Hydrolase</keyword>
<feature type="binding site" evidence="5">
    <location>
        <position position="231"/>
    </location>
    <ligand>
        <name>Ca(2+)</name>
        <dbReference type="ChEBI" id="CHEBI:29108"/>
    </ligand>
</feature>
<evidence type="ECO:0000256" key="4">
    <source>
        <dbReference type="PIRSR" id="PIRSR001227-1"/>
    </source>
</evidence>
<dbReference type="Pfam" id="PF01804">
    <property type="entry name" value="Penicil_amidase"/>
    <property type="match status" value="1"/>
</dbReference>
<evidence type="ECO:0000256" key="2">
    <source>
        <dbReference type="ARBA" id="ARBA00022801"/>
    </source>
</evidence>
<keyword evidence="3" id="KW-0865">Zymogen</keyword>
<proteinExistence type="inferred from homology"/>
<dbReference type="PIRSF" id="PIRSF001227">
    <property type="entry name" value="Pen_acylase"/>
    <property type="match status" value="1"/>
</dbReference>
<dbReference type="GO" id="GO:0016811">
    <property type="term" value="F:hydrolase activity, acting on carbon-nitrogen (but not peptide) bonds, in linear amides"/>
    <property type="evidence" value="ECO:0007669"/>
    <property type="project" value="InterPro"/>
</dbReference>
<organism evidence="6 7">
    <name type="scientific">Virgisporangium aliadipatigenens</name>
    <dbReference type="NCBI Taxonomy" id="741659"/>
    <lineage>
        <taxon>Bacteria</taxon>
        <taxon>Bacillati</taxon>
        <taxon>Actinomycetota</taxon>
        <taxon>Actinomycetes</taxon>
        <taxon>Micromonosporales</taxon>
        <taxon>Micromonosporaceae</taxon>
        <taxon>Virgisporangium</taxon>
    </lineage>
</organism>
<dbReference type="Gene3D" id="1.10.439.10">
    <property type="entry name" value="Penicillin Amidohydrolase, domain 1"/>
    <property type="match status" value="1"/>
</dbReference>
<dbReference type="InterPro" id="IPR043147">
    <property type="entry name" value="Penicillin_amidase_A-knob"/>
</dbReference>
<evidence type="ECO:0008006" key="8">
    <source>
        <dbReference type="Google" id="ProtNLM"/>
    </source>
</evidence>
<keyword evidence="7" id="KW-1185">Reference proteome</keyword>
<dbReference type="InterPro" id="IPR043146">
    <property type="entry name" value="Penicillin_amidase_N_B-knob"/>
</dbReference>
<comment type="similarity">
    <text evidence="1">Belongs to the peptidase S45 family.</text>
</comment>
<dbReference type="InterPro" id="IPR014395">
    <property type="entry name" value="Pen/GL7ACA/AHL_acylase"/>
</dbReference>
<reference evidence="6" key="1">
    <citation type="submission" date="2021-01" db="EMBL/GenBank/DDBJ databases">
        <title>Whole genome shotgun sequence of Virgisporangium aliadipatigenens NBRC 105644.</title>
        <authorList>
            <person name="Komaki H."/>
            <person name="Tamura T."/>
        </authorList>
    </citation>
    <scope>NUCLEOTIDE SEQUENCE</scope>
    <source>
        <strain evidence="6">NBRC 105644</strain>
    </source>
</reference>
<gene>
    <name evidence="6" type="ORF">Val02_11730</name>
</gene>
<dbReference type="Gene3D" id="3.60.20.10">
    <property type="entry name" value="Glutamine Phosphoribosylpyrophosphate, subunit 1, domain 1"/>
    <property type="match status" value="1"/>
</dbReference>
<dbReference type="Proteomes" id="UP000619260">
    <property type="component" value="Unassembled WGS sequence"/>
</dbReference>
<dbReference type="Gene3D" id="1.10.1400.10">
    <property type="match status" value="1"/>
</dbReference>